<evidence type="ECO:0000259" key="8">
    <source>
        <dbReference type="Pfam" id="PF21338"/>
    </source>
</evidence>
<keyword evidence="4" id="KW-0799">Topoisomerase</keyword>
<name>A0A9X2LB38_9PROT</name>
<evidence type="ECO:0000256" key="5">
    <source>
        <dbReference type="ARBA" id="ARBA00023125"/>
    </source>
</evidence>
<dbReference type="PROSITE" id="PS52038">
    <property type="entry name" value="TOPO_IB_2"/>
    <property type="match status" value="1"/>
</dbReference>
<dbReference type="GO" id="GO:0006265">
    <property type="term" value="P:DNA topological change"/>
    <property type="evidence" value="ECO:0007669"/>
    <property type="project" value="InterPro"/>
</dbReference>
<dbReference type="EMBL" id="JANIBC010000018">
    <property type="protein sequence ID" value="MCQ8186424.1"/>
    <property type="molecule type" value="Genomic_DNA"/>
</dbReference>
<dbReference type="Gene3D" id="3.90.15.10">
    <property type="entry name" value="Topoisomerase I, Chain A, domain 3"/>
    <property type="match status" value="1"/>
</dbReference>
<dbReference type="Pfam" id="PF21338">
    <property type="entry name" value="Top1B_N_bact"/>
    <property type="match status" value="1"/>
</dbReference>
<dbReference type="Proteomes" id="UP001142610">
    <property type="component" value="Unassembled WGS sequence"/>
</dbReference>
<reference evidence="9" key="1">
    <citation type="submission" date="2022-07" db="EMBL/GenBank/DDBJ databases">
        <title>Parvularcula maris sp. nov., an algicidal bacterium isolated from seawater.</title>
        <authorList>
            <person name="Li F."/>
        </authorList>
    </citation>
    <scope>NUCLEOTIDE SEQUENCE</scope>
    <source>
        <strain evidence="9">BGMRC 0090</strain>
    </source>
</reference>
<dbReference type="Gene3D" id="3.30.66.10">
    <property type="entry name" value="DNA topoisomerase I domain"/>
    <property type="match status" value="1"/>
</dbReference>
<dbReference type="PRINTS" id="PR00416">
    <property type="entry name" value="EUTPISMRASEI"/>
</dbReference>
<keyword evidence="6" id="KW-0413">Isomerase</keyword>
<keyword evidence="10" id="KW-1185">Reference proteome</keyword>
<evidence type="ECO:0000256" key="1">
    <source>
        <dbReference type="ARBA" id="ARBA00000213"/>
    </source>
</evidence>
<comment type="catalytic activity">
    <reaction evidence="1">
        <text>ATP-independent breakage of single-stranded DNA, followed by passage and rejoining.</text>
        <dbReference type="EC" id="5.6.2.1"/>
    </reaction>
</comment>
<feature type="domain" description="DNA topoisomerase I catalytic core eukaryotic-type" evidence="7">
    <location>
        <begin position="96"/>
        <end position="261"/>
    </location>
</feature>
<organism evidence="9 10">
    <name type="scientific">Parvularcula maris</name>
    <dbReference type="NCBI Taxonomy" id="2965077"/>
    <lineage>
        <taxon>Bacteria</taxon>
        <taxon>Pseudomonadati</taxon>
        <taxon>Pseudomonadota</taxon>
        <taxon>Alphaproteobacteria</taxon>
        <taxon>Parvularculales</taxon>
        <taxon>Parvularculaceae</taxon>
        <taxon>Parvularcula</taxon>
    </lineage>
</organism>
<dbReference type="InterPro" id="IPR035447">
    <property type="entry name" value="DNA_topo_I_N_sf"/>
</dbReference>
<dbReference type="InterPro" id="IPR049331">
    <property type="entry name" value="Top1B_N_bact"/>
</dbReference>
<evidence type="ECO:0000256" key="4">
    <source>
        <dbReference type="ARBA" id="ARBA00023029"/>
    </source>
</evidence>
<dbReference type="SUPFAM" id="SSF55869">
    <property type="entry name" value="DNA topoisomerase I domain"/>
    <property type="match status" value="1"/>
</dbReference>
<dbReference type="SUPFAM" id="SSF56349">
    <property type="entry name" value="DNA breaking-rejoining enzymes"/>
    <property type="match status" value="1"/>
</dbReference>
<dbReference type="InterPro" id="IPR013500">
    <property type="entry name" value="TopoI_cat_euk"/>
</dbReference>
<dbReference type="AlphaFoldDB" id="A0A9X2LB38"/>
<feature type="domain" description="DNA topoisomerase IB N-terminal" evidence="8">
    <location>
        <begin position="35"/>
        <end position="83"/>
    </location>
</feature>
<dbReference type="InterPro" id="IPR014711">
    <property type="entry name" value="TopoI_cat_a-hlx-sub_euk"/>
</dbReference>
<evidence type="ECO:0000256" key="2">
    <source>
        <dbReference type="ARBA" id="ARBA00006645"/>
    </source>
</evidence>
<sequence length="337" mass="37535">MLNAVLDPRLDAQAAGLVYSSDDAPGISRVRRGRGWSFKDPLGCTIADGAERQRCLSLGVPPAYEDVWICPDARGHLQATGRDVRGRKTYLYHDDWRRFRDEKKFSALGGFGRKLKEARQTNDGLRRGLQPSRARVLAAVFHLLDTHAVRVGNDTYAEANGSYGATTLRTRHLKEDETHHLVLQFKGKSGKLQKVELHDRRFENLLRTLSDLPGQRLFQYEDEEGALCPLTSSDVNAYLHGLFGDTVTAKTFRTWHGSVAAFAAACREGAKVDDVLEAASGRLGNTKAVARSSYVHPRIIEEVKDGTFAGLGRNPCNMRARSGLGREESAFLRWLER</sequence>
<dbReference type="GO" id="GO:0003917">
    <property type="term" value="F:DNA topoisomerase type I (single strand cut, ATP-independent) activity"/>
    <property type="evidence" value="ECO:0007669"/>
    <property type="project" value="UniProtKB-EC"/>
</dbReference>
<accession>A0A9X2LB38</accession>
<proteinExistence type="inferred from homology"/>
<gene>
    <name evidence="9" type="ORF">NOG11_13650</name>
</gene>
<dbReference type="Pfam" id="PF01028">
    <property type="entry name" value="Topoisom_I"/>
    <property type="match status" value="1"/>
</dbReference>
<evidence type="ECO:0000259" key="7">
    <source>
        <dbReference type="Pfam" id="PF01028"/>
    </source>
</evidence>
<protein>
    <recommendedName>
        <fullName evidence="3">DNA topoisomerase</fullName>
        <ecNumber evidence="3">5.6.2.1</ecNumber>
    </recommendedName>
</protein>
<dbReference type="GO" id="GO:0003677">
    <property type="term" value="F:DNA binding"/>
    <property type="evidence" value="ECO:0007669"/>
    <property type="project" value="UniProtKB-KW"/>
</dbReference>
<dbReference type="Gene3D" id="1.10.132.120">
    <property type="match status" value="1"/>
</dbReference>
<evidence type="ECO:0000256" key="6">
    <source>
        <dbReference type="ARBA" id="ARBA00023235"/>
    </source>
</evidence>
<evidence type="ECO:0000313" key="9">
    <source>
        <dbReference type="EMBL" id="MCQ8186424.1"/>
    </source>
</evidence>
<dbReference type="InterPro" id="IPR001631">
    <property type="entry name" value="TopoI"/>
</dbReference>
<evidence type="ECO:0000256" key="3">
    <source>
        <dbReference type="ARBA" id="ARBA00012891"/>
    </source>
</evidence>
<keyword evidence="5" id="KW-0238">DNA-binding</keyword>
<comment type="caution">
    <text evidence="9">The sequence shown here is derived from an EMBL/GenBank/DDBJ whole genome shotgun (WGS) entry which is preliminary data.</text>
</comment>
<dbReference type="EC" id="5.6.2.1" evidence="3"/>
<comment type="similarity">
    <text evidence="2">Belongs to the type IB topoisomerase family.</text>
</comment>
<evidence type="ECO:0000313" key="10">
    <source>
        <dbReference type="Proteomes" id="UP001142610"/>
    </source>
</evidence>
<dbReference type="InterPro" id="IPR011010">
    <property type="entry name" value="DNA_brk_join_enz"/>
</dbReference>